<dbReference type="GO" id="GO:0015171">
    <property type="term" value="F:amino acid transmembrane transporter activity"/>
    <property type="evidence" value="ECO:0007669"/>
    <property type="project" value="TreeGrafter"/>
</dbReference>
<evidence type="ECO:0000256" key="1">
    <source>
        <dbReference type="ARBA" id="ARBA00004651"/>
    </source>
</evidence>
<feature type="transmembrane region" description="Helical" evidence="6">
    <location>
        <begin position="6"/>
        <end position="29"/>
    </location>
</feature>
<dbReference type="PANTHER" id="PTHR30086">
    <property type="entry name" value="ARGININE EXPORTER PROTEIN ARGO"/>
    <property type="match status" value="1"/>
</dbReference>
<dbReference type="OrthoDB" id="9804822at2"/>
<keyword evidence="4 6" id="KW-1133">Transmembrane helix</keyword>
<evidence type="ECO:0000256" key="2">
    <source>
        <dbReference type="ARBA" id="ARBA00022475"/>
    </source>
</evidence>
<feature type="transmembrane region" description="Helical" evidence="6">
    <location>
        <begin position="41"/>
        <end position="64"/>
    </location>
</feature>
<gene>
    <name evidence="7" type="ORF">MESMUL_01600</name>
</gene>
<evidence type="ECO:0000313" key="8">
    <source>
        <dbReference type="Proteomes" id="UP000266091"/>
    </source>
</evidence>
<feature type="transmembrane region" description="Helical" evidence="6">
    <location>
        <begin position="127"/>
        <end position="148"/>
    </location>
</feature>
<dbReference type="Proteomes" id="UP000266091">
    <property type="component" value="Unassembled WGS sequence"/>
</dbReference>
<keyword evidence="2" id="KW-1003">Cell membrane</keyword>
<evidence type="ECO:0000256" key="3">
    <source>
        <dbReference type="ARBA" id="ARBA00022692"/>
    </source>
</evidence>
<reference evidence="7 8" key="1">
    <citation type="journal article" date="2018" name="Int. J. Syst. Evol. Microbiol.">
        <title>Mesosutterella multiformis gen. nov., sp. nov., a member of the family Sutterellaceae and Sutterella megalosphaeroides sp. nov., isolated from human faeces.</title>
        <authorList>
            <person name="Sakamoto M."/>
            <person name="Ikeyama N."/>
            <person name="Kunihiro T."/>
            <person name="Iino T."/>
            <person name="Yuki M."/>
            <person name="Ohkuma M."/>
        </authorList>
    </citation>
    <scope>NUCLEOTIDE SEQUENCE [LARGE SCALE GENOMIC DNA]</scope>
    <source>
        <strain evidence="7 8">4NBBH2</strain>
    </source>
</reference>
<evidence type="ECO:0000256" key="4">
    <source>
        <dbReference type="ARBA" id="ARBA00022989"/>
    </source>
</evidence>
<comment type="caution">
    <text evidence="7">The sequence shown here is derived from an EMBL/GenBank/DDBJ whole genome shotgun (WGS) entry which is preliminary data.</text>
</comment>
<keyword evidence="3 6" id="KW-0812">Transmembrane</keyword>
<dbReference type="GO" id="GO:0005886">
    <property type="term" value="C:plasma membrane"/>
    <property type="evidence" value="ECO:0007669"/>
    <property type="project" value="UniProtKB-SubCell"/>
</dbReference>
<feature type="transmembrane region" description="Helical" evidence="6">
    <location>
        <begin position="187"/>
        <end position="208"/>
    </location>
</feature>
<name>A0A388S984_9BURK</name>
<keyword evidence="8" id="KW-1185">Reference proteome</keyword>
<feature type="transmembrane region" description="Helical" evidence="6">
    <location>
        <begin position="70"/>
        <end position="91"/>
    </location>
</feature>
<protein>
    <submittedName>
        <fullName evidence="7">Membrane protein</fullName>
    </submittedName>
</protein>
<proteinExistence type="predicted"/>
<organism evidence="7 8">
    <name type="scientific">Mesosutterella multiformis</name>
    <dbReference type="NCBI Taxonomy" id="2259133"/>
    <lineage>
        <taxon>Bacteria</taxon>
        <taxon>Pseudomonadati</taxon>
        <taxon>Pseudomonadota</taxon>
        <taxon>Betaproteobacteria</taxon>
        <taxon>Burkholderiales</taxon>
        <taxon>Sutterellaceae</taxon>
        <taxon>Mesosutterella</taxon>
    </lineage>
</organism>
<feature type="transmembrane region" description="Helical" evidence="6">
    <location>
        <begin position="154"/>
        <end position="175"/>
    </location>
</feature>
<dbReference type="PIRSF" id="PIRSF006324">
    <property type="entry name" value="LeuE"/>
    <property type="match status" value="1"/>
</dbReference>
<evidence type="ECO:0000256" key="5">
    <source>
        <dbReference type="ARBA" id="ARBA00023136"/>
    </source>
</evidence>
<dbReference type="EMBL" id="BGZJ01000001">
    <property type="protein sequence ID" value="GBO92806.1"/>
    <property type="molecule type" value="Genomic_DNA"/>
</dbReference>
<dbReference type="AlphaFoldDB" id="A0A388S984"/>
<sequence>MEFSGWLGFLSASIFLAFVPGPDNIFVLLQSATNGFRSGFFVILGLCTGLVFQTLCATLGLAAVVAASTWLFGAICVLGALYLLYIAWGAWHAPIVAEPSARVSSLAPQAAWRRGTLMNITNPKVQIFFLAFFPQFLFEGAGAAPVWVQMLIMGITFIAATLLVFTLIAFFAGALSLRLKKPMWQRVLNKGSAVIFVLLAISALYQIVSHQTGA</sequence>
<dbReference type="PANTHER" id="PTHR30086:SF20">
    <property type="entry name" value="ARGININE EXPORTER PROTEIN ARGO-RELATED"/>
    <property type="match status" value="1"/>
</dbReference>
<evidence type="ECO:0000313" key="7">
    <source>
        <dbReference type="EMBL" id="GBO92806.1"/>
    </source>
</evidence>
<comment type="subcellular location">
    <subcellularLocation>
        <location evidence="1">Cell membrane</location>
        <topology evidence="1">Multi-pass membrane protein</topology>
    </subcellularLocation>
</comment>
<accession>A0A388S984</accession>
<dbReference type="Pfam" id="PF01810">
    <property type="entry name" value="LysE"/>
    <property type="match status" value="1"/>
</dbReference>
<keyword evidence="5 6" id="KW-0472">Membrane</keyword>
<dbReference type="RefSeq" id="WP_116269327.1">
    <property type="nucleotide sequence ID" value="NZ_BGZJ01000001.1"/>
</dbReference>
<evidence type="ECO:0000256" key="6">
    <source>
        <dbReference type="SAM" id="Phobius"/>
    </source>
</evidence>
<dbReference type="InterPro" id="IPR001123">
    <property type="entry name" value="LeuE-type"/>
</dbReference>